<feature type="region of interest" description="Disordered" evidence="1">
    <location>
        <begin position="1"/>
        <end position="24"/>
    </location>
</feature>
<dbReference type="EMBL" id="CP076134">
    <property type="protein sequence ID" value="QWG15714.1"/>
    <property type="molecule type" value="Genomic_DNA"/>
</dbReference>
<gene>
    <name evidence="2" type="ORF">KMZ29_08535</name>
</gene>
<evidence type="ECO:0000313" key="3">
    <source>
        <dbReference type="Proteomes" id="UP000680839"/>
    </source>
</evidence>
<dbReference type="Proteomes" id="UP000680839">
    <property type="component" value="Chromosome"/>
</dbReference>
<dbReference type="GO" id="GO:0030151">
    <property type="term" value="F:molybdenum ion binding"/>
    <property type="evidence" value="ECO:0007669"/>
    <property type="project" value="InterPro"/>
</dbReference>
<evidence type="ECO:0000256" key="1">
    <source>
        <dbReference type="SAM" id="MobiDB-lite"/>
    </source>
</evidence>
<dbReference type="GO" id="GO:0009399">
    <property type="term" value="P:nitrogen fixation"/>
    <property type="evidence" value="ECO:0007669"/>
    <property type="project" value="InterPro"/>
</dbReference>
<name>A0A975NJQ8_9BRAD</name>
<protein>
    <submittedName>
        <fullName evidence="2">Nitrogen fixation protein NifQ</fullName>
    </submittedName>
</protein>
<proteinExistence type="predicted"/>
<dbReference type="InterPro" id="IPR006975">
    <property type="entry name" value="NifQ"/>
</dbReference>
<dbReference type="AlphaFoldDB" id="A0A975NJQ8"/>
<accession>A0A975NJQ8</accession>
<organism evidence="2 3">
    <name type="scientific">Bradyrhizobium sediminis</name>
    <dbReference type="NCBI Taxonomy" id="2840469"/>
    <lineage>
        <taxon>Bacteria</taxon>
        <taxon>Pseudomonadati</taxon>
        <taxon>Pseudomonadota</taxon>
        <taxon>Alphaproteobacteria</taxon>
        <taxon>Hyphomicrobiales</taxon>
        <taxon>Nitrobacteraceae</taxon>
        <taxon>Bradyrhizobium</taxon>
    </lineage>
</organism>
<dbReference type="Pfam" id="PF04891">
    <property type="entry name" value="NifQ"/>
    <property type="match status" value="1"/>
</dbReference>
<reference evidence="2" key="1">
    <citation type="submission" date="2021-06" db="EMBL/GenBank/DDBJ databases">
        <title>Bradyrhizobium sp. S2-20-1 Genome sequencing.</title>
        <authorList>
            <person name="Jin L."/>
        </authorList>
    </citation>
    <scope>NUCLEOTIDE SEQUENCE</scope>
    <source>
        <strain evidence="2">S2-20-1</strain>
    </source>
</reference>
<evidence type="ECO:0000313" key="2">
    <source>
        <dbReference type="EMBL" id="QWG15714.1"/>
    </source>
</evidence>
<sequence>MQREQSIDAVSVLPAVEQPTTPRGREHIGTAAYRALTGGHPADAVIDDDAGFDGHVLASILAVAAMEDGVLAERAGLAAADLASLLAQWFPAACGTGVAWYAQDADAEDDEVAMVRDLLLTHRSSEGDAGRWLAAMIARRAMEPNHLWEDLGLRDRSELSRLLSRHFAPIANRNTQNMRWKRFFYRALCESDGFVMCTTPVCTECRDFDLCFGDESGESRMADRRREASLQVVLSATAASPSRPPE</sequence>